<dbReference type="PANTHER" id="PTHR43649:SF33">
    <property type="entry name" value="POLYGALACTURONAN_RHAMNOGALACTURONAN-BINDING PROTEIN YTCQ"/>
    <property type="match status" value="1"/>
</dbReference>
<dbReference type="PATRIC" id="fig|999408.3.peg.1342"/>
<sequence length="439" mass="50417">MKGWKWTLGAGAFALLLVGLLGCVYKYHEKEIVLEFGMFTGSNWDVASASSFVIMDKAIARFEEEHPGVKIHYYSGISKEDYSEWCARKLLEGKMPDVFMVPDSDFNLYSSLGVLKNLDELIEHDAGFDRNDFFTTALDAGKYEGHQCALPYETVPVLLFVNKSLLAKEQIEVPGEDWTWDDMYEICRRITKDVNGDGLLDQFGTYNYSWRNAVYTSGGRFYDGDQQQLPFTDSHVLDAIKYMKRLNDLNQGQSVTQEDFNKGNVAFMPLTFAEYRTYKTYPYRIKKYTKFQWDCITFPAGKEGENRSRVDSLLMGINSNTKHEKLAWEFLKQLTGNEEMQMDIFRYSQGVSVLKSVTGSARAAAIIQEDMDEGEQVINSSLLYNVIENGVIEPKFQQYEQVMSLADGEVSKILMENRNVDSSMKIFQRSITKYLQQQR</sequence>
<dbReference type="Gene3D" id="3.40.190.10">
    <property type="entry name" value="Periplasmic binding protein-like II"/>
    <property type="match status" value="1"/>
</dbReference>
<dbReference type="PROSITE" id="PS51257">
    <property type="entry name" value="PROKAR_LIPOPROTEIN"/>
    <property type="match status" value="1"/>
</dbReference>
<evidence type="ECO:0000256" key="1">
    <source>
        <dbReference type="ARBA" id="ARBA00022475"/>
    </source>
</evidence>
<dbReference type="PANTHER" id="PTHR43649">
    <property type="entry name" value="ARABINOSE-BINDING PROTEIN-RELATED"/>
    <property type="match status" value="1"/>
</dbReference>
<dbReference type="EMBL" id="AGYR01000010">
    <property type="protein sequence ID" value="ENZ18373.1"/>
    <property type="molecule type" value="Genomic_DNA"/>
</dbReference>
<evidence type="ECO:0000313" key="7">
    <source>
        <dbReference type="Proteomes" id="UP000013085"/>
    </source>
</evidence>
<accession>A0A0E2HET5</accession>
<keyword evidence="3" id="KW-0472">Membrane</keyword>
<name>A0A0E2HET5_9FIRM</name>
<protein>
    <submittedName>
        <fullName evidence="6">Multiple sugar ABC transporter substrate-binding protein</fullName>
    </submittedName>
</protein>
<dbReference type="HOGENOM" id="CLU_031285_10_5_9"/>
<reference evidence="6 7" key="1">
    <citation type="submission" date="2013-01" db="EMBL/GenBank/DDBJ databases">
        <title>The Genome Sequence of Clostridium clostridioforme 90A8.</title>
        <authorList>
            <consortium name="The Broad Institute Genome Sequencing Platform"/>
            <person name="Earl A."/>
            <person name="Ward D."/>
            <person name="Feldgarden M."/>
            <person name="Gevers D."/>
            <person name="Courvalin P."/>
            <person name="Lambert T."/>
            <person name="Walker B."/>
            <person name="Young S.K."/>
            <person name="Zeng Q."/>
            <person name="Gargeya S."/>
            <person name="Fitzgerald M."/>
            <person name="Haas B."/>
            <person name="Abouelleil A."/>
            <person name="Alvarado L."/>
            <person name="Arachchi H.M."/>
            <person name="Berlin A.M."/>
            <person name="Chapman S.B."/>
            <person name="Dewar J."/>
            <person name="Goldberg J."/>
            <person name="Griggs A."/>
            <person name="Gujja S."/>
            <person name="Hansen M."/>
            <person name="Howarth C."/>
            <person name="Imamovic A."/>
            <person name="Larimer J."/>
            <person name="McCowan C."/>
            <person name="Murphy C."/>
            <person name="Neiman D."/>
            <person name="Pearson M."/>
            <person name="Priest M."/>
            <person name="Roberts A."/>
            <person name="Saif S."/>
            <person name="Shea T."/>
            <person name="Sisk P."/>
            <person name="Sykes S."/>
            <person name="Wortman J."/>
            <person name="Nusbaum C."/>
            <person name="Birren B."/>
        </authorList>
    </citation>
    <scope>NUCLEOTIDE SEQUENCE [LARGE SCALE GENOMIC DNA]</scope>
    <source>
        <strain evidence="6 7">90A8</strain>
    </source>
</reference>
<proteinExistence type="predicted"/>
<organism evidence="6 7">
    <name type="scientific">[Clostridium] clostridioforme 90A8</name>
    <dbReference type="NCBI Taxonomy" id="999408"/>
    <lineage>
        <taxon>Bacteria</taxon>
        <taxon>Bacillati</taxon>
        <taxon>Bacillota</taxon>
        <taxon>Clostridia</taxon>
        <taxon>Lachnospirales</taxon>
        <taxon>Lachnospiraceae</taxon>
        <taxon>Enterocloster</taxon>
    </lineage>
</organism>
<dbReference type="Pfam" id="PF01547">
    <property type="entry name" value="SBP_bac_1"/>
    <property type="match status" value="1"/>
</dbReference>
<evidence type="ECO:0000313" key="6">
    <source>
        <dbReference type="EMBL" id="ENZ18373.1"/>
    </source>
</evidence>
<gene>
    <name evidence="6" type="ORF">HMPREF1090_01255</name>
</gene>
<dbReference type="Proteomes" id="UP000013085">
    <property type="component" value="Unassembled WGS sequence"/>
</dbReference>
<evidence type="ECO:0000256" key="3">
    <source>
        <dbReference type="ARBA" id="ARBA00023136"/>
    </source>
</evidence>
<dbReference type="SUPFAM" id="SSF53850">
    <property type="entry name" value="Periplasmic binding protein-like II"/>
    <property type="match status" value="1"/>
</dbReference>
<dbReference type="InterPro" id="IPR050490">
    <property type="entry name" value="Bact_solute-bd_prot1"/>
</dbReference>
<evidence type="ECO:0000256" key="5">
    <source>
        <dbReference type="ARBA" id="ARBA00023288"/>
    </source>
</evidence>
<comment type="caution">
    <text evidence="6">The sequence shown here is derived from an EMBL/GenBank/DDBJ whole genome shotgun (WGS) entry which is preliminary data.</text>
</comment>
<dbReference type="GeneID" id="57961357"/>
<evidence type="ECO:0000256" key="4">
    <source>
        <dbReference type="ARBA" id="ARBA00023139"/>
    </source>
</evidence>
<evidence type="ECO:0000256" key="2">
    <source>
        <dbReference type="ARBA" id="ARBA00022729"/>
    </source>
</evidence>
<dbReference type="AlphaFoldDB" id="A0A0E2HET5"/>
<keyword evidence="5" id="KW-0449">Lipoprotein</keyword>
<keyword evidence="4" id="KW-0564">Palmitate</keyword>
<dbReference type="RefSeq" id="WP_002595247.1">
    <property type="nucleotide sequence ID" value="NZ_KB851009.1"/>
</dbReference>
<keyword evidence="1" id="KW-1003">Cell membrane</keyword>
<dbReference type="InterPro" id="IPR006059">
    <property type="entry name" value="SBP"/>
</dbReference>
<keyword evidence="2" id="KW-0732">Signal</keyword>